<comment type="caution">
    <text evidence="4">The sequence shown here is derived from an EMBL/GenBank/DDBJ whole genome shotgun (WGS) entry which is preliminary data.</text>
</comment>
<dbReference type="GO" id="GO:0000056">
    <property type="term" value="P:ribosomal small subunit export from nucleus"/>
    <property type="evidence" value="ECO:0007669"/>
    <property type="project" value="TreeGrafter"/>
</dbReference>
<gene>
    <name evidence="4" type="ORF">HCN44_000259</name>
</gene>
<dbReference type="OrthoDB" id="5852896at2759"/>
<sequence>MGKKTKKFIDKKNSITYDIVHRSQKDPLAADVEAPQRVLLPREELINHGIYYDDGYDYSKHLKDTKDLGSDWERIEKKSNLPSSVFASIAEEEVGLLNKAAPISGPRPDLDHEIVAAMDDDFDHDDPENELEDDFITLANAQGSDTESCDDDSGSDVSSGDFGLSDEERDELGSLHGHGFDKEETKSRFTDYSMSSSVISRNDGLTQLDRKFDKMYADYDEIEQGPLDENEIEGFISADDARVLQCVDEFEKKQTEAIDNIAELMKDRLKFLNHTNDSSNDDEDEDLHRIAVEPRGRDKWDCETILSTYSNIYNHPKLLKEPTKHIEQIRIDPRTGIPVNVLDGRPGKLTARGLAQLNLEYDQARGRNTSQSIAETMRSTLSILSIRPKNETPEDRKERKQALKDYRKQRRIERKANSEAFKEEKKRQEKVNINKRRNLQCRRVL</sequence>
<evidence type="ECO:0000313" key="4">
    <source>
        <dbReference type="EMBL" id="KAF7990454.1"/>
    </source>
</evidence>
<evidence type="ECO:0000256" key="1">
    <source>
        <dbReference type="ARBA" id="ARBA00009078"/>
    </source>
</evidence>
<evidence type="ECO:0000256" key="3">
    <source>
        <dbReference type="SAM" id="MobiDB-lite"/>
    </source>
</evidence>
<dbReference type="PANTHER" id="PTHR21531">
    <property type="entry name" value="LOW-TEMPERATURE VIABILITY PROTEIN LTV1-RELATED"/>
    <property type="match status" value="1"/>
</dbReference>
<dbReference type="GO" id="GO:0042274">
    <property type="term" value="P:ribosomal small subunit biogenesis"/>
    <property type="evidence" value="ECO:0007669"/>
    <property type="project" value="InterPro"/>
</dbReference>
<feature type="compositionally biased region" description="Basic residues" evidence="3">
    <location>
        <begin position="433"/>
        <end position="445"/>
    </location>
</feature>
<dbReference type="GO" id="GO:0030688">
    <property type="term" value="C:preribosome, small subunit precursor"/>
    <property type="evidence" value="ECO:0007669"/>
    <property type="project" value="TreeGrafter"/>
</dbReference>
<comment type="similarity">
    <text evidence="1">Belongs to the LTV1 family.</text>
</comment>
<proteinExistence type="inferred from homology"/>
<dbReference type="PANTHER" id="PTHR21531:SF0">
    <property type="entry name" value="PROTEIN LTV1 HOMOLOG"/>
    <property type="match status" value="1"/>
</dbReference>
<feature type="region of interest" description="Disordered" evidence="3">
    <location>
        <begin position="143"/>
        <end position="181"/>
    </location>
</feature>
<dbReference type="GO" id="GO:0005634">
    <property type="term" value="C:nucleus"/>
    <property type="evidence" value="ECO:0007669"/>
    <property type="project" value="TreeGrafter"/>
</dbReference>
<reference evidence="4 5" key="1">
    <citation type="submission" date="2020-08" db="EMBL/GenBank/DDBJ databases">
        <title>Aphidius gifuensis genome sequencing and assembly.</title>
        <authorList>
            <person name="Du Z."/>
        </authorList>
    </citation>
    <scope>NUCLEOTIDE SEQUENCE [LARGE SCALE GENOMIC DNA]</scope>
    <source>
        <strain evidence="4">YNYX2018</strain>
        <tissue evidence="4">Adults</tissue>
    </source>
</reference>
<dbReference type="EMBL" id="JACMRX010000004">
    <property type="protein sequence ID" value="KAF7990454.1"/>
    <property type="molecule type" value="Genomic_DNA"/>
</dbReference>
<evidence type="ECO:0000313" key="5">
    <source>
        <dbReference type="Proteomes" id="UP000639338"/>
    </source>
</evidence>
<feature type="compositionally biased region" description="Basic and acidic residues" evidence="3">
    <location>
        <begin position="388"/>
        <end position="406"/>
    </location>
</feature>
<name>A0A835CPB9_APHGI</name>
<accession>A0A835CPB9</accession>
<dbReference type="InterPro" id="IPR007307">
    <property type="entry name" value="Ltv1"/>
</dbReference>
<protein>
    <recommendedName>
        <fullName evidence="2">Protein LTV1 homolog</fullName>
    </recommendedName>
</protein>
<dbReference type="Proteomes" id="UP000639338">
    <property type="component" value="Unassembled WGS sequence"/>
</dbReference>
<dbReference type="GO" id="GO:0005829">
    <property type="term" value="C:cytosol"/>
    <property type="evidence" value="ECO:0007669"/>
    <property type="project" value="TreeGrafter"/>
</dbReference>
<dbReference type="AlphaFoldDB" id="A0A835CPB9"/>
<keyword evidence="5" id="KW-1185">Reference proteome</keyword>
<feature type="compositionally biased region" description="Basic and acidic residues" evidence="3">
    <location>
        <begin position="414"/>
        <end position="432"/>
    </location>
</feature>
<evidence type="ECO:0000256" key="2">
    <source>
        <dbReference type="ARBA" id="ARBA00021561"/>
    </source>
</evidence>
<dbReference type="Pfam" id="PF04180">
    <property type="entry name" value="LTV"/>
    <property type="match status" value="2"/>
</dbReference>
<feature type="region of interest" description="Disordered" evidence="3">
    <location>
        <begin position="387"/>
        <end position="445"/>
    </location>
</feature>
<organism evidence="4 5">
    <name type="scientific">Aphidius gifuensis</name>
    <name type="common">Parasitoid wasp</name>
    <dbReference type="NCBI Taxonomy" id="684658"/>
    <lineage>
        <taxon>Eukaryota</taxon>
        <taxon>Metazoa</taxon>
        <taxon>Ecdysozoa</taxon>
        <taxon>Arthropoda</taxon>
        <taxon>Hexapoda</taxon>
        <taxon>Insecta</taxon>
        <taxon>Pterygota</taxon>
        <taxon>Neoptera</taxon>
        <taxon>Endopterygota</taxon>
        <taxon>Hymenoptera</taxon>
        <taxon>Apocrita</taxon>
        <taxon>Ichneumonoidea</taxon>
        <taxon>Braconidae</taxon>
        <taxon>Aphidiinae</taxon>
        <taxon>Aphidius</taxon>
    </lineage>
</organism>